<sequence>MEVEDDDNTAAPSAWPSSSRRRHLLQFLLHASMRLDLRPIVKYAALTFFAGRFLPALPRWGSAAREAAE</sequence>
<dbReference type="EMBL" id="CM007647">
    <property type="protein sequence ID" value="ONL95795.1"/>
    <property type="molecule type" value="Genomic_DNA"/>
</dbReference>
<reference evidence="1" key="1">
    <citation type="submission" date="2015-12" db="EMBL/GenBank/DDBJ databases">
        <title>Update maize B73 reference genome by single molecule sequencing technologies.</title>
        <authorList>
            <consortium name="Maize Genome Sequencing Project"/>
            <person name="Ware D."/>
        </authorList>
    </citation>
    <scope>NUCLEOTIDE SEQUENCE [LARGE SCALE GENOMIC DNA]</scope>
    <source>
        <tissue evidence="1">Seedling</tissue>
    </source>
</reference>
<gene>
    <name evidence="1" type="ORF">ZEAMMB73_Zm00001d028365</name>
</gene>
<evidence type="ECO:0000313" key="1">
    <source>
        <dbReference type="EMBL" id="ONL95795.1"/>
    </source>
</evidence>
<protein>
    <submittedName>
        <fullName evidence="1">Cyclin-J18</fullName>
    </submittedName>
</protein>
<dbReference type="AlphaFoldDB" id="A0A1D6JVG6"/>
<proteinExistence type="predicted"/>
<name>A0A1D6JVG6_MAIZE</name>
<accession>A0A1D6JVG6</accession>
<organism evidence="1">
    <name type="scientific">Zea mays</name>
    <name type="common">Maize</name>
    <dbReference type="NCBI Taxonomy" id="4577"/>
    <lineage>
        <taxon>Eukaryota</taxon>
        <taxon>Viridiplantae</taxon>
        <taxon>Streptophyta</taxon>
        <taxon>Embryophyta</taxon>
        <taxon>Tracheophyta</taxon>
        <taxon>Spermatophyta</taxon>
        <taxon>Magnoliopsida</taxon>
        <taxon>Liliopsida</taxon>
        <taxon>Poales</taxon>
        <taxon>Poaceae</taxon>
        <taxon>PACMAD clade</taxon>
        <taxon>Panicoideae</taxon>
        <taxon>Andropogonodae</taxon>
        <taxon>Andropogoneae</taxon>
        <taxon>Tripsacinae</taxon>
        <taxon>Zea</taxon>
    </lineage>
</organism>
<dbReference type="ExpressionAtlas" id="A0A1D6JVG6">
    <property type="expression patterns" value="baseline and differential"/>
</dbReference>